<name>A0A2A2TPF0_9CYAN</name>
<evidence type="ECO:0000313" key="2">
    <source>
        <dbReference type="Proteomes" id="UP000218238"/>
    </source>
</evidence>
<gene>
    <name evidence="1" type="ORF">CK510_02840</name>
</gene>
<organism evidence="1 2">
    <name type="scientific">Brunnivagina elsteri CCALA 953</name>
    <dbReference type="NCBI Taxonomy" id="987040"/>
    <lineage>
        <taxon>Bacteria</taxon>
        <taxon>Bacillati</taxon>
        <taxon>Cyanobacteriota</taxon>
        <taxon>Cyanophyceae</taxon>
        <taxon>Nostocales</taxon>
        <taxon>Calotrichaceae</taxon>
        <taxon>Brunnivagina</taxon>
    </lineage>
</organism>
<sequence length="217" mass="25028">MSQAATVNYIKGSTKMTRELRQTHFMLEKIATFTEKQVVALTGFSRKQLYNLSVSEIVQPKKNPITYNWNQLIFLRVLNLLREDWSLQVLEKLFREFPDKGIERVIELIDGSLAVILIAEKSGVIEFKMVTSLNFDDDIHNQFFKRAIDKIKNSKRLSYDDASAIISNVIDNCREEDGIKKISIKKQTLLIVPEVIRELRKAAILPEEQEDITLKVG</sequence>
<keyword evidence="2" id="KW-1185">Reference proteome</keyword>
<proteinExistence type="predicted"/>
<accession>A0A2A2TPF0</accession>
<comment type="caution">
    <text evidence="1">The sequence shown here is derived from an EMBL/GenBank/DDBJ whole genome shotgun (WGS) entry which is preliminary data.</text>
</comment>
<dbReference type="Proteomes" id="UP000218238">
    <property type="component" value="Unassembled WGS sequence"/>
</dbReference>
<evidence type="ECO:0000313" key="1">
    <source>
        <dbReference type="EMBL" id="PAX60234.1"/>
    </source>
</evidence>
<dbReference type="AlphaFoldDB" id="A0A2A2TPF0"/>
<reference evidence="1 2" key="1">
    <citation type="submission" date="2017-08" db="EMBL/GenBank/DDBJ databases">
        <title>Draft genome sequence of filamentous cyanobacterium Calothrix elsteri CCALA 953.</title>
        <authorList>
            <person name="Gagunashvili A.N."/>
            <person name="Elster J."/>
            <person name="Andresson O.S."/>
        </authorList>
    </citation>
    <scope>NUCLEOTIDE SEQUENCE [LARGE SCALE GENOMIC DNA]</scope>
    <source>
        <strain evidence="1 2">CCALA 953</strain>
    </source>
</reference>
<protein>
    <submittedName>
        <fullName evidence="1">Uncharacterized protein</fullName>
    </submittedName>
</protein>
<dbReference type="EMBL" id="NTFS01000017">
    <property type="protein sequence ID" value="PAX60234.1"/>
    <property type="molecule type" value="Genomic_DNA"/>
</dbReference>